<dbReference type="Pfam" id="PF00528">
    <property type="entry name" value="BPD_transp_1"/>
    <property type="match status" value="1"/>
</dbReference>
<keyword evidence="5 7" id="KW-1133">Transmembrane helix</keyword>
<feature type="transmembrane region" description="Helical" evidence="7">
    <location>
        <begin position="21"/>
        <end position="44"/>
    </location>
</feature>
<feature type="transmembrane region" description="Helical" evidence="7">
    <location>
        <begin position="263"/>
        <end position="283"/>
    </location>
</feature>
<evidence type="ECO:0000256" key="7">
    <source>
        <dbReference type="RuleBase" id="RU363032"/>
    </source>
</evidence>
<keyword evidence="3" id="KW-1003">Cell membrane</keyword>
<feature type="transmembrane region" description="Helical" evidence="7">
    <location>
        <begin position="114"/>
        <end position="139"/>
    </location>
</feature>
<keyword evidence="10" id="KW-1185">Reference proteome</keyword>
<protein>
    <submittedName>
        <fullName evidence="9">Carbohydrate ABC transporter permease</fullName>
    </submittedName>
</protein>
<evidence type="ECO:0000313" key="9">
    <source>
        <dbReference type="EMBL" id="KAA8503012.1"/>
    </source>
</evidence>
<dbReference type="InterPro" id="IPR035906">
    <property type="entry name" value="MetI-like_sf"/>
</dbReference>
<dbReference type="Gene3D" id="1.10.3720.10">
    <property type="entry name" value="MetI-like"/>
    <property type="match status" value="1"/>
</dbReference>
<name>A0A5M9I5T7_9FIRM</name>
<proteinExistence type="inferred from homology"/>
<keyword evidence="4 7" id="KW-0812">Transmembrane</keyword>
<feature type="transmembrane region" description="Helical" evidence="7">
    <location>
        <begin position="83"/>
        <end position="102"/>
    </location>
</feature>
<dbReference type="PANTHER" id="PTHR43744">
    <property type="entry name" value="ABC TRANSPORTER PERMEASE PROTEIN MG189-RELATED-RELATED"/>
    <property type="match status" value="1"/>
</dbReference>
<gene>
    <name evidence="9" type="ORF">FNY66_01355</name>
</gene>
<sequence>METRRKMKLGTSDKVILGVGYTLLGLFVLAVFVPLVYVVLASFMDPNVLNNQGLSFNFKDWTLDAYRRVLENDMIWRGFANSFFYSAGFTVISVLVTLLAAYPMSKKEFVGRNFFNVIFVITMFFGGGMIPTFILINNLHMVNTIWAILLPGAFNVWNMILARTYFQSIPGELREASSLDGASEIQHFFKIMIPVCKPIIAVLALWSFVGMWNSYFDAMIYLNDADMQPLQLVLRSILVQNTPQPGMIADIQSTAEMAKVAELLKYATIVVSSLPLLIMYPFFQKYFDKGIMVGSVKG</sequence>
<reference evidence="9" key="1">
    <citation type="submission" date="2019-07" db="EMBL/GenBank/DDBJ databases">
        <authorList>
            <person name="Wongkuna S."/>
            <person name="Scaria J."/>
        </authorList>
    </citation>
    <scope>NUCLEOTIDE SEQUENCE [LARGE SCALE GENOMIC DNA]</scope>
    <source>
        <strain evidence="9">SW178</strain>
    </source>
</reference>
<evidence type="ECO:0000256" key="1">
    <source>
        <dbReference type="ARBA" id="ARBA00004651"/>
    </source>
</evidence>
<dbReference type="Proteomes" id="UP000322025">
    <property type="component" value="Unassembled WGS sequence"/>
</dbReference>
<evidence type="ECO:0000259" key="8">
    <source>
        <dbReference type="PROSITE" id="PS50928"/>
    </source>
</evidence>
<comment type="caution">
    <text evidence="9">The sequence shown here is derived from an EMBL/GenBank/DDBJ whole genome shotgun (WGS) entry which is preliminary data.</text>
</comment>
<comment type="subcellular location">
    <subcellularLocation>
        <location evidence="1 7">Cell membrane</location>
        <topology evidence="1 7">Multi-pass membrane protein</topology>
    </subcellularLocation>
</comment>
<dbReference type="CDD" id="cd06261">
    <property type="entry name" value="TM_PBP2"/>
    <property type="match status" value="1"/>
</dbReference>
<evidence type="ECO:0000256" key="5">
    <source>
        <dbReference type="ARBA" id="ARBA00022989"/>
    </source>
</evidence>
<evidence type="ECO:0000256" key="4">
    <source>
        <dbReference type="ARBA" id="ARBA00022692"/>
    </source>
</evidence>
<keyword evidence="6 7" id="KW-0472">Membrane</keyword>
<evidence type="ECO:0000256" key="3">
    <source>
        <dbReference type="ARBA" id="ARBA00022475"/>
    </source>
</evidence>
<dbReference type="EMBL" id="VMSO01000001">
    <property type="protein sequence ID" value="KAA8503012.1"/>
    <property type="molecule type" value="Genomic_DNA"/>
</dbReference>
<dbReference type="InterPro" id="IPR000515">
    <property type="entry name" value="MetI-like"/>
</dbReference>
<feature type="domain" description="ABC transmembrane type-1" evidence="8">
    <location>
        <begin position="79"/>
        <end position="275"/>
    </location>
</feature>
<dbReference type="SUPFAM" id="SSF161098">
    <property type="entry name" value="MetI-like"/>
    <property type="match status" value="1"/>
</dbReference>
<comment type="similarity">
    <text evidence="7">Belongs to the binding-protein-dependent transport system permease family.</text>
</comment>
<organism evidence="9 10">
    <name type="scientific">Mediterraneibacter catenae</name>
    <dbReference type="NCBI Taxonomy" id="2594882"/>
    <lineage>
        <taxon>Bacteria</taxon>
        <taxon>Bacillati</taxon>
        <taxon>Bacillota</taxon>
        <taxon>Clostridia</taxon>
        <taxon>Lachnospirales</taxon>
        <taxon>Lachnospiraceae</taxon>
        <taxon>Mediterraneibacter</taxon>
    </lineage>
</organism>
<evidence type="ECO:0000256" key="6">
    <source>
        <dbReference type="ARBA" id="ARBA00023136"/>
    </source>
</evidence>
<keyword evidence="2 7" id="KW-0813">Transport</keyword>
<dbReference type="OrthoDB" id="9771544at2"/>
<dbReference type="GO" id="GO:0005886">
    <property type="term" value="C:plasma membrane"/>
    <property type="evidence" value="ECO:0007669"/>
    <property type="project" value="UniProtKB-SubCell"/>
</dbReference>
<evidence type="ECO:0000313" key="10">
    <source>
        <dbReference type="Proteomes" id="UP000322025"/>
    </source>
</evidence>
<feature type="transmembrane region" description="Helical" evidence="7">
    <location>
        <begin position="145"/>
        <end position="166"/>
    </location>
</feature>
<accession>A0A5M9I5T7</accession>
<dbReference type="PROSITE" id="PS50928">
    <property type="entry name" value="ABC_TM1"/>
    <property type="match status" value="1"/>
</dbReference>
<evidence type="ECO:0000256" key="2">
    <source>
        <dbReference type="ARBA" id="ARBA00022448"/>
    </source>
</evidence>
<dbReference type="AlphaFoldDB" id="A0A5M9I5T7"/>
<dbReference type="GO" id="GO:0055085">
    <property type="term" value="P:transmembrane transport"/>
    <property type="evidence" value="ECO:0007669"/>
    <property type="project" value="InterPro"/>
</dbReference>
<dbReference type="PANTHER" id="PTHR43744:SF9">
    <property type="entry name" value="POLYGALACTURONAN_RHAMNOGALACTURONAN TRANSPORT SYSTEM PERMEASE PROTEIN YTCP"/>
    <property type="match status" value="1"/>
</dbReference>